<evidence type="ECO:0000313" key="6">
    <source>
        <dbReference type="Proteomes" id="UP001165641"/>
    </source>
</evidence>
<dbReference type="PANTHER" id="PTHR30290:SF65">
    <property type="entry name" value="MONOACYL PHOSPHATIDYLINOSITOL TETRAMANNOSIDE-BINDING PROTEIN LPQW-RELATED"/>
    <property type="match status" value="1"/>
</dbReference>
<evidence type="ECO:0000313" key="5">
    <source>
        <dbReference type="EMBL" id="MDB6176444.1"/>
    </source>
</evidence>
<dbReference type="EMBL" id="JAQBIE010000003">
    <property type="protein sequence ID" value="MDB6176444.1"/>
    <property type="molecule type" value="Genomic_DNA"/>
</dbReference>
<dbReference type="Gene3D" id="3.10.105.10">
    <property type="entry name" value="Dipeptide-binding Protein, Domain 3"/>
    <property type="match status" value="1"/>
</dbReference>
<comment type="caution">
    <text evidence="5">The sequence shown here is derived from an EMBL/GenBank/DDBJ whole genome shotgun (WGS) entry which is preliminary data.</text>
</comment>
<sequence length="564" mass="60986">MNRLAASALAFLVAGPALAERGSDGQLRALYWQAAMVLNPYLSTSAKDVEPAGLAVEPLAIVEDDGTLTPRLALEIPSVENGGIADDYRSITWKLKPGLLWSDGTAVTADDVKFTADYCMTPGFGCAVLSEFENISSVEVIDPTTVRIHFDQPKYKPLQAFVGQRTPILQKAQFAACLGPAGASCTDQNFGPIGTGPYKVTNFRPGDVVQFEINPHYREAGKPAFSTVTIKGGGNAMAAARAVLETAEFDFAWNLQLAPDIIAPMVDQGKGSIVASFGSMVERIELNQTDPGYDLPADERSTIAHPHPFLTDPAVRKALSMAIDRPLLAELTYGPAGKATCSIVPVPPGFAPADPESCFAQDIAGANEVLDQAGWLPGANGTREKDGVALSLDFQTSVNSVRQDVQALIKQWWSEIGVETQLKTVEGSVFFGGDQENPDSLQKFHADAQMYTDAFYLPDPASFLNKFVCASIPSPDNQWQGKNPVRFCDPAFDEQIQVLHQTADPTERQDLARDLEATLTRDGHFMLPLIHRGMVSAHVDTLGGISPNGWEGQLWNIADWHRVQ</sequence>
<feature type="signal peptide" evidence="3">
    <location>
        <begin position="1"/>
        <end position="19"/>
    </location>
</feature>
<proteinExistence type="inferred from homology"/>
<keyword evidence="3" id="KW-0732">Signal</keyword>
<dbReference type="RefSeq" id="WP_271887580.1">
    <property type="nucleotide sequence ID" value="NZ_JAQBIE010000003.1"/>
</dbReference>
<evidence type="ECO:0000256" key="3">
    <source>
        <dbReference type="SAM" id="SignalP"/>
    </source>
</evidence>
<dbReference type="PANTHER" id="PTHR30290">
    <property type="entry name" value="PERIPLASMIC BINDING COMPONENT OF ABC TRANSPORTER"/>
    <property type="match status" value="1"/>
</dbReference>
<dbReference type="Pfam" id="PF00496">
    <property type="entry name" value="SBP_bac_5"/>
    <property type="match status" value="1"/>
</dbReference>
<dbReference type="PIRSF" id="PIRSF002741">
    <property type="entry name" value="MppA"/>
    <property type="match status" value="1"/>
</dbReference>
<keyword evidence="6" id="KW-1185">Reference proteome</keyword>
<comment type="subcellular location">
    <subcellularLocation>
        <location evidence="1">Periplasm</location>
    </subcellularLocation>
</comment>
<dbReference type="InterPro" id="IPR030678">
    <property type="entry name" value="Peptide/Ni-bd"/>
</dbReference>
<dbReference type="Proteomes" id="UP001165641">
    <property type="component" value="Unassembled WGS sequence"/>
</dbReference>
<feature type="domain" description="Solute-binding protein family 5" evidence="4">
    <location>
        <begin position="83"/>
        <end position="468"/>
    </location>
</feature>
<accession>A0ABT4ZAR9</accession>
<protein>
    <submittedName>
        <fullName evidence="5">Peptide ABC transporter substrate-binding protein</fullName>
    </submittedName>
</protein>
<reference evidence="5" key="1">
    <citation type="submission" date="2022-12" db="EMBL/GenBank/DDBJ databases">
        <title>Paracoccus onchidii sp. nov., isolated from a marine invertebrate from the South China Sea.</title>
        <authorList>
            <person name="Xu S."/>
            <person name="Liu Z."/>
            <person name="Xu Y."/>
        </authorList>
    </citation>
    <scope>NUCLEOTIDE SEQUENCE</scope>
    <source>
        <strain evidence="5">Z330</strain>
    </source>
</reference>
<dbReference type="CDD" id="cd08513">
    <property type="entry name" value="PBP2_thermophilic_Hb8_like"/>
    <property type="match status" value="1"/>
</dbReference>
<gene>
    <name evidence="5" type="ORF">PAF17_02870</name>
</gene>
<name>A0ABT4ZAR9_9RHOB</name>
<evidence type="ECO:0000259" key="4">
    <source>
        <dbReference type="Pfam" id="PF00496"/>
    </source>
</evidence>
<evidence type="ECO:0000256" key="1">
    <source>
        <dbReference type="ARBA" id="ARBA00004418"/>
    </source>
</evidence>
<feature type="chain" id="PRO_5046114858" evidence="3">
    <location>
        <begin position="20"/>
        <end position="564"/>
    </location>
</feature>
<dbReference type="Gene3D" id="3.40.190.10">
    <property type="entry name" value="Periplasmic binding protein-like II"/>
    <property type="match status" value="1"/>
</dbReference>
<dbReference type="SUPFAM" id="SSF53850">
    <property type="entry name" value="Periplasmic binding protein-like II"/>
    <property type="match status" value="1"/>
</dbReference>
<evidence type="ECO:0000256" key="2">
    <source>
        <dbReference type="ARBA" id="ARBA00005695"/>
    </source>
</evidence>
<dbReference type="InterPro" id="IPR039424">
    <property type="entry name" value="SBP_5"/>
</dbReference>
<dbReference type="InterPro" id="IPR000914">
    <property type="entry name" value="SBP_5_dom"/>
</dbReference>
<organism evidence="5 6">
    <name type="scientific">Paracoccus onchidii</name>
    <dbReference type="NCBI Taxonomy" id="3017813"/>
    <lineage>
        <taxon>Bacteria</taxon>
        <taxon>Pseudomonadati</taxon>
        <taxon>Pseudomonadota</taxon>
        <taxon>Alphaproteobacteria</taxon>
        <taxon>Rhodobacterales</taxon>
        <taxon>Paracoccaceae</taxon>
        <taxon>Paracoccus</taxon>
    </lineage>
</organism>
<comment type="similarity">
    <text evidence="2">Belongs to the bacterial solute-binding protein 5 family.</text>
</comment>